<dbReference type="PANTHER" id="PTHR35841:SF1">
    <property type="entry name" value="PHOSPHONATES-BINDING PERIPLASMIC PROTEIN"/>
    <property type="match status" value="1"/>
</dbReference>
<evidence type="ECO:0000256" key="2">
    <source>
        <dbReference type="SAM" id="Phobius"/>
    </source>
</evidence>
<dbReference type="SUPFAM" id="SSF53850">
    <property type="entry name" value="Periplasmic binding protein-like II"/>
    <property type="match status" value="1"/>
</dbReference>
<dbReference type="InterPro" id="IPR005770">
    <property type="entry name" value="PhnD"/>
</dbReference>
<dbReference type="GO" id="GO:0055085">
    <property type="term" value="P:transmembrane transport"/>
    <property type="evidence" value="ECO:0007669"/>
    <property type="project" value="InterPro"/>
</dbReference>
<dbReference type="PANTHER" id="PTHR35841">
    <property type="entry name" value="PHOSPHONATES-BINDING PERIPLASMIC PROTEIN"/>
    <property type="match status" value="1"/>
</dbReference>
<sequence length="319" mass="35164">MMSRKTIIQTTAFISIGIIIGLAFTAVFGSAWFQPPPKQKLVIAVQPTFAAAEVLQKSKPIEAFLEQQIPEVDVEIYVPTSYAAVVESLRRGHAQAAFMGAWPSYLAWKLAEAEIVLAEIRIVGEGDKLIEAPQYYSYWVVLPDSPINTFEDLRDKKVAMPSPISTSGYVAPIAKLVEQGFIVRKTGAEADPSTFFKVVFTGGYAQSWTALKNGDVDAAVIAGDIPASLYFEVMRNTRVIGSQGPIPSHAVVFSKDLKEPIRTKLFQALIKLGEQEPQLMKQFVSALFVRFEPTTSEQHLGALSRYLELTGLKYSERLG</sequence>
<feature type="transmembrane region" description="Helical" evidence="2">
    <location>
        <begin position="12"/>
        <end position="33"/>
    </location>
</feature>
<keyword evidence="2" id="KW-0472">Membrane</keyword>
<keyword evidence="2" id="KW-1133">Transmembrane helix</keyword>
<keyword evidence="1" id="KW-0732">Signal</keyword>
<dbReference type="NCBIfam" id="TIGR01098">
    <property type="entry name" value="3A0109s03R"/>
    <property type="match status" value="1"/>
</dbReference>
<name>A0A7C5YAF6_CALS0</name>
<comment type="caution">
    <text evidence="3">The sequence shown here is derived from an EMBL/GenBank/DDBJ whole genome shotgun (WGS) entry which is preliminary data.</text>
</comment>
<evidence type="ECO:0000313" key="3">
    <source>
        <dbReference type="EMBL" id="HHR40445.1"/>
    </source>
</evidence>
<dbReference type="Pfam" id="PF12974">
    <property type="entry name" value="Phosphonate-bd"/>
    <property type="match status" value="1"/>
</dbReference>
<dbReference type="Gene3D" id="3.40.190.10">
    <property type="entry name" value="Periplasmic binding protein-like II"/>
    <property type="match status" value="2"/>
</dbReference>
<evidence type="ECO:0000256" key="1">
    <source>
        <dbReference type="ARBA" id="ARBA00022729"/>
    </source>
</evidence>
<dbReference type="EMBL" id="DRXS01000071">
    <property type="protein sequence ID" value="HHR40445.1"/>
    <property type="molecule type" value="Genomic_DNA"/>
</dbReference>
<organism evidence="3">
    <name type="scientific">Caldiarchaeum subterraneum</name>
    <dbReference type="NCBI Taxonomy" id="311458"/>
    <lineage>
        <taxon>Archaea</taxon>
        <taxon>Nitrososphaerota</taxon>
        <taxon>Candidatus Caldarchaeales</taxon>
        <taxon>Candidatus Caldarchaeaceae</taxon>
        <taxon>Candidatus Caldarchaeum</taxon>
    </lineage>
</organism>
<keyword evidence="2" id="KW-0812">Transmembrane</keyword>
<proteinExistence type="predicted"/>
<dbReference type="CDD" id="cd01071">
    <property type="entry name" value="PBP2_PhnD_like"/>
    <property type="match status" value="1"/>
</dbReference>
<dbReference type="GO" id="GO:0043190">
    <property type="term" value="C:ATP-binding cassette (ABC) transporter complex"/>
    <property type="evidence" value="ECO:0007669"/>
    <property type="project" value="InterPro"/>
</dbReference>
<dbReference type="AlphaFoldDB" id="A0A7C5YAF6"/>
<protein>
    <submittedName>
        <fullName evidence="3">Phosphate/phosphite/phosphonate ABC transporter substrate-binding protein</fullName>
    </submittedName>
</protein>
<reference evidence="3" key="1">
    <citation type="journal article" date="2020" name="mSystems">
        <title>Genome- and Community-Level Interaction Insights into Carbon Utilization and Element Cycling Functions of Hydrothermarchaeota in Hydrothermal Sediment.</title>
        <authorList>
            <person name="Zhou Z."/>
            <person name="Liu Y."/>
            <person name="Xu W."/>
            <person name="Pan J."/>
            <person name="Luo Z.H."/>
            <person name="Li M."/>
        </authorList>
    </citation>
    <scope>NUCLEOTIDE SEQUENCE [LARGE SCALE GENOMIC DNA]</scope>
    <source>
        <strain evidence="3">SpSt-1084</strain>
    </source>
</reference>
<gene>
    <name evidence="3" type="ORF">ENM42_01305</name>
</gene>
<accession>A0A7C5YAF6</accession>